<dbReference type="GO" id="GO:0022857">
    <property type="term" value="F:transmembrane transporter activity"/>
    <property type="evidence" value="ECO:0007669"/>
    <property type="project" value="InterPro"/>
</dbReference>
<feature type="transmembrane region" description="Helical" evidence="6">
    <location>
        <begin position="316"/>
        <end position="335"/>
    </location>
</feature>
<feature type="transmembrane region" description="Helical" evidence="6">
    <location>
        <begin position="53"/>
        <end position="71"/>
    </location>
</feature>
<keyword evidence="4 6" id="KW-1133">Transmembrane helix</keyword>
<evidence type="ECO:0000256" key="3">
    <source>
        <dbReference type="ARBA" id="ARBA00022692"/>
    </source>
</evidence>
<feature type="transmembrane region" description="Helical" evidence="6">
    <location>
        <begin position="376"/>
        <end position="394"/>
    </location>
</feature>
<dbReference type="STRING" id="28173.VIBNI_B0294"/>
<keyword evidence="3 6" id="KW-0812">Transmembrane</keyword>
<dbReference type="RefSeq" id="WP_022560764.1">
    <property type="nucleotide sequence ID" value="NC_022543.1"/>
</dbReference>
<organism evidence="8 9">
    <name type="scientific">Vibrio nigripulchritudo</name>
    <dbReference type="NCBI Taxonomy" id="28173"/>
    <lineage>
        <taxon>Bacteria</taxon>
        <taxon>Pseudomonadati</taxon>
        <taxon>Pseudomonadota</taxon>
        <taxon>Gammaproteobacteria</taxon>
        <taxon>Vibrionales</taxon>
        <taxon>Vibrionaceae</taxon>
        <taxon>Vibrio</taxon>
    </lineage>
</organism>
<proteinExistence type="predicted"/>
<feature type="transmembrane region" description="Helical" evidence="6">
    <location>
        <begin position="256"/>
        <end position="278"/>
    </location>
</feature>
<dbReference type="OrthoDB" id="6336756at2"/>
<protein>
    <submittedName>
        <fullName evidence="8">Putative Arabinose efflux permease Major facilitator superfamily</fullName>
    </submittedName>
</protein>
<feature type="transmembrane region" description="Helical" evidence="6">
    <location>
        <begin position="148"/>
        <end position="168"/>
    </location>
</feature>
<keyword evidence="9" id="KW-1185">Reference proteome</keyword>
<gene>
    <name evidence="8" type="ORF">VIBNI_B0294</name>
</gene>
<dbReference type="GO" id="GO:0005886">
    <property type="term" value="C:plasma membrane"/>
    <property type="evidence" value="ECO:0007669"/>
    <property type="project" value="UniProtKB-SubCell"/>
</dbReference>
<evidence type="ECO:0000256" key="5">
    <source>
        <dbReference type="ARBA" id="ARBA00023136"/>
    </source>
</evidence>
<feature type="domain" description="Major facilitator superfamily (MFS) profile" evidence="7">
    <location>
        <begin position="223"/>
        <end position="405"/>
    </location>
</feature>
<sequence length="405" mass="42569">MDGISKMHHEPENTSALLILFAILAIFGRTATGAATVGVLILAAENGIDGHQIGILAACLTAPHLLGPIWGRCLDTAKDSRRLIAFSACCYSLFLVLAALSFPALPYPALVVILIVCGGSAPFLMGGISGQLNLAFKNQQQIRRKAQGWDVACYAIGTTIGPLLVAFVAKTVNAQVAVAAIAVMPLVTAFLVMRLPKHENKVSGEHAVPTVAVVAKQILQNGPLSRTLYLTMITSFSLAALPICAIFLVSDWQQEPASAATLVSGYGIGNLLGSMFLIRCPNQKEADPQMTISALGVAVGILLIATATSYSLGLGAYLICGIANAFFFASTLAARTEYAPSQSASQVFMWIAAMKIGAVSVGSYLAGLLAGQSPRMTLWVSLLIIISFAIISMIHRRLGKPEQVG</sequence>
<dbReference type="PANTHER" id="PTHR23513">
    <property type="entry name" value="INTEGRAL MEMBRANE EFFLUX PROTEIN-RELATED"/>
    <property type="match status" value="1"/>
</dbReference>
<feature type="transmembrane region" description="Helical" evidence="6">
    <location>
        <begin position="111"/>
        <end position="136"/>
    </location>
</feature>
<feature type="transmembrane region" description="Helical" evidence="6">
    <location>
        <begin position="174"/>
        <end position="193"/>
    </location>
</feature>
<dbReference type="Pfam" id="PF07690">
    <property type="entry name" value="MFS_1"/>
    <property type="match status" value="1"/>
</dbReference>
<dbReference type="InterPro" id="IPR036259">
    <property type="entry name" value="MFS_trans_sf"/>
</dbReference>
<dbReference type="InterPro" id="IPR011701">
    <property type="entry name" value="MFS"/>
</dbReference>
<name>U4KB94_9VIBR</name>
<dbReference type="KEGG" id="vni:VIBNI_B0294"/>
<feature type="transmembrane region" description="Helical" evidence="6">
    <location>
        <begin position="83"/>
        <end position="105"/>
    </location>
</feature>
<dbReference type="Gene3D" id="1.20.1250.20">
    <property type="entry name" value="MFS general substrate transporter like domains"/>
    <property type="match status" value="2"/>
</dbReference>
<evidence type="ECO:0000256" key="2">
    <source>
        <dbReference type="ARBA" id="ARBA00022475"/>
    </source>
</evidence>
<comment type="subcellular location">
    <subcellularLocation>
        <location evidence="1">Cell membrane</location>
        <topology evidence="1">Multi-pass membrane protein</topology>
    </subcellularLocation>
</comment>
<keyword evidence="2" id="KW-1003">Cell membrane</keyword>
<dbReference type="PROSITE" id="PS50850">
    <property type="entry name" value="MFS"/>
    <property type="match status" value="1"/>
</dbReference>
<dbReference type="InterPro" id="IPR020846">
    <property type="entry name" value="MFS_dom"/>
</dbReference>
<evidence type="ECO:0000313" key="9">
    <source>
        <dbReference type="Proteomes" id="UP000016895"/>
    </source>
</evidence>
<evidence type="ECO:0000256" key="1">
    <source>
        <dbReference type="ARBA" id="ARBA00004651"/>
    </source>
</evidence>
<reference evidence="8 9" key="1">
    <citation type="journal article" date="2013" name="ISME J.">
        <title>Comparative genomics of pathogenic lineages of Vibrio nigripulchritudo identifies virulence-associated traits.</title>
        <authorList>
            <person name="Goudenege D."/>
            <person name="Labreuche Y."/>
            <person name="Krin E."/>
            <person name="Ansquer D."/>
            <person name="Mangenot S."/>
            <person name="Calteau A."/>
            <person name="Medigue C."/>
            <person name="Mazel D."/>
            <person name="Polz M.F."/>
            <person name="Le Roux F."/>
        </authorList>
    </citation>
    <scope>NUCLEOTIDE SEQUENCE [LARGE SCALE GENOMIC DNA]</scope>
    <source>
        <strain evidence="9">SnF1</strain>
    </source>
</reference>
<evidence type="ECO:0000259" key="7">
    <source>
        <dbReference type="PROSITE" id="PS50850"/>
    </source>
</evidence>
<feature type="transmembrane region" description="Helical" evidence="6">
    <location>
        <begin position="290"/>
        <end position="310"/>
    </location>
</feature>
<dbReference type="PANTHER" id="PTHR23513:SF11">
    <property type="entry name" value="STAPHYLOFERRIN A TRANSPORTER"/>
    <property type="match status" value="1"/>
</dbReference>
<dbReference type="Proteomes" id="UP000016895">
    <property type="component" value="Chromosome 2"/>
</dbReference>
<dbReference type="AlphaFoldDB" id="U4KB94"/>
<feature type="transmembrane region" description="Helical" evidence="6">
    <location>
        <begin position="347"/>
        <end position="370"/>
    </location>
</feature>
<evidence type="ECO:0000313" key="8">
    <source>
        <dbReference type="EMBL" id="CCO60115.1"/>
    </source>
</evidence>
<evidence type="ECO:0000256" key="6">
    <source>
        <dbReference type="SAM" id="Phobius"/>
    </source>
</evidence>
<dbReference type="SUPFAM" id="SSF103473">
    <property type="entry name" value="MFS general substrate transporter"/>
    <property type="match status" value="1"/>
</dbReference>
<keyword evidence="5 6" id="KW-0472">Membrane</keyword>
<accession>U4KB94</accession>
<evidence type="ECO:0000256" key="4">
    <source>
        <dbReference type="ARBA" id="ARBA00022989"/>
    </source>
</evidence>
<dbReference type="EMBL" id="FO203527">
    <property type="protein sequence ID" value="CCO60115.1"/>
    <property type="molecule type" value="Genomic_DNA"/>
</dbReference>
<dbReference type="PATRIC" id="fig|1260221.3.peg.3976"/>
<feature type="transmembrane region" description="Helical" evidence="6">
    <location>
        <begin position="228"/>
        <end position="250"/>
    </location>
</feature>